<organism evidence="2 3">
    <name type="scientific">Morchella conica CCBAS932</name>
    <dbReference type="NCBI Taxonomy" id="1392247"/>
    <lineage>
        <taxon>Eukaryota</taxon>
        <taxon>Fungi</taxon>
        <taxon>Dikarya</taxon>
        <taxon>Ascomycota</taxon>
        <taxon>Pezizomycotina</taxon>
        <taxon>Pezizomycetes</taxon>
        <taxon>Pezizales</taxon>
        <taxon>Morchellaceae</taxon>
        <taxon>Morchella</taxon>
    </lineage>
</organism>
<feature type="compositionally biased region" description="Basic and acidic residues" evidence="1">
    <location>
        <begin position="123"/>
        <end position="132"/>
    </location>
</feature>
<dbReference type="InParanoid" id="A0A3N4KM01"/>
<evidence type="ECO:0000313" key="3">
    <source>
        <dbReference type="Proteomes" id="UP000277580"/>
    </source>
</evidence>
<feature type="compositionally biased region" description="Low complexity" evidence="1">
    <location>
        <begin position="74"/>
        <end position="89"/>
    </location>
</feature>
<gene>
    <name evidence="2" type="ORF">P167DRAFT_546180</name>
</gene>
<keyword evidence="3" id="KW-1185">Reference proteome</keyword>
<feature type="region of interest" description="Disordered" evidence="1">
    <location>
        <begin position="18"/>
        <end position="43"/>
    </location>
</feature>
<feature type="region of interest" description="Disordered" evidence="1">
    <location>
        <begin position="665"/>
        <end position="698"/>
    </location>
</feature>
<evidence type="ECO:0000313" key="2">
    <source>
        <dbReference type="EMBL" id="RPB11607.1"/>
    </source>
</evidence>
<feature type="compositionally biased region" description="Acidic residues" evidence="1">
    <location>
        <begin position="416"/>
        <end position="431"/>
    </location>
</feature>
<evidence type="ECO:0000256" key="1">
    <source>
        <dbReference type="SAM" id="MobiDB-lite"/>
    </source>
</evidence>
<feature type="region of interest" description="Disordered" evidence="1">
    <location>
        <begin position="406"/>
        <end position="441"/>
    </location>
</feature>
<sequence length="751" mass="83392">MSNSSLWEVHQNLRTSRSTCPITLEPRSLPPTIPTQSSEGSNSVEMHLSHLRYPTMVTGAECGSSLNSRDQTEQSQNQQPSPAAAAQAIQQTFTPRPPEHLSQPGPLPRHTAIQNLRGFTQREPYRLSERRVTTRHSSTYSPNSLMMTYRQPLDTLPLEHYNIYPSRQNQEDLRDDNHQNYLGNYTQIPLNSPIRAASVSRNEVPAPGVLHLASLGLQISQVPENTDSPLSLGLMTFRVEPNGNSAVVIRHSEGHFQPGDVIESQAGLASCFESRLSMLQKAVQVPPNTGITVVLSEKTASKLDDTLFIGRGNCVEKNKKDISLFVSPEEPANGSTTDFCLGDLQALTPDMILHEPEYWNRYEIEIGEEGEGSRVQICPNDRNSLNGLSPGWPHFDAYISPSSVEQARTTSRLGDAEVEEERESPNNEELEGFNTQMDGSQSPLSEILRQWNTRSTIGDVLRDFHVIIAYVLEGMQRYEAGMAPWPGVSPNFDQNTRDLCQEDIEGNISITSASRRVLSLLESTGIPGASRSENPALGSVTRRISRIPRLVKKDVKAEAPAEKMMMAPEDVMFDDWEIVGQAARCQDPQHTSRVIEAEKSKSPRKVASLTIPGQRESVPAKEIWISKIQGENRGASSSCSPEKMEDPSSRTIELGYVASKIPILLSRPGGGHSSNPNIEKMGRSPMHKGVENSPLSSQRGRLMAGEMQVPLDLHFMRGRKPTRDCNNTVSDFEKDETDDELNEKKKRSRFT</sequence>
<feature type="compositionally biased region" description="Polar residues" evidence="1">
    <location>
        <begin position="34"/>
        <end position="43"/>
    </location>
</feature>
<feature type="region of interest" description="Disordered" evidence="1">
    <location>
        <begin position="718"/>
        <end position="751"/>
    </location>
</feature>
<accession>A0A3N4KM01</accession>
<dbReference type="OrthoDB" id="8062037at2759"/>
<reference evidence="2 3" key="1">
    <citation type="journal article" date="2018" name="Nat. Ecol. Evol.">
        <title>Pezizomycetes genomes reveal the molecular basis of ectomycorrhizal truffle lifestyle.</title>
        <authorList>
            <person name="Murat C."/>
            <person name="Payen T."/>
            <person name="Noel B."/>
            <person name="Kuo A."/>
            <person name="Morin E."/>
            <person name="Chen J."/>
            <person name="Kohler A."/>
            <person name="Krizsan K."/>
            <person name="Balestrini R."/>
            <person name="Da Silva C."/>
            <person name="Montanini B."/>
            <person name="Hainaut M."/>
            <person name="Levati E."/>
            <person name="Barry K.W."/>
            <person name="Belfiori B."/>
            <person name="Cichocki N."/>
            <person name="Clum A."/>
            <person name="Dockter R.B."/>
            <person name="Fauchery L."/>
            <person name="Guy J."/>
            <person name="Iotti M."/>
            <person name="Le Tacon F."/>
            <person name="Lindquist E.A."/>
            <person name="Lipzen A."/>
            <person name="Malagnac F."/>
            <person name="Mello A."/>
            <person name="Molinier V."/>
            <person name="Miyauchi S."/>
            <person name="Poulain J."/>
            <person name="Riccioni C."/>
            <person name="Rubini A."/>
            <person name="Sitrit Y."/>
            <person name="Splivallo R."/>
            <person name="Traeger S."/>
            <person name="Wang M."/>
            <person name="Zifcakova L."/>
            <person name="Wipf D."/>
            <person name="Zambonelli A."/>
            <person name="Paolocci F."/>
            <person name="Nowrousian M."/>
            <person name="Ottonello S."/>
            <person name="Baldrian P."/>
            <person name="Spatafora J.W."/>
            <person name="Henrissat B."/>
            <person name="Nagy L.G."/>
            <person name="Aury J.M."/>
            <person name="Wincker P."/>
            <person name="Grigoriev I.V."/>
            <person name="Bonfante P."/>
            <person name="Martin F.M."/>
        </authorList>
    </citation>
    <scope>NUCLEOTIDE SEQUENCE [LARGE SCALE GENOMIC DNA]</scope>
    <source>
        <strain evidence="2 3">CCBAS932</strain>
    </source>
</reference>
<proteinExistence type="predicted"/>
<feature type="region of interest" description="Disordered" evidence="1">
    <location>
        <begin position="117"/>
        <end position="143"/>
    </location>
</feature>
<dbReference type="Proteomes" id="UP000277580">
    <property type="component" value="Unassembled WGS sequence"/>
</dbReference>
<feature type="region of interest" description="Disordered" evidence="1">
    <location>
        <begin position="59"/>
        <end position="89"/>
    </location>
</feature>
<dbReference type="AlphaFoldDB" id="A0A3N4KM01"/>
<dbReference type="EMBL" id="ML119134">
    <property type="protein sequence ID" value="RPB11607.1"/>
    <property type="molecule type" value="Genomic_DNA"/>
</dbReference>
<name>A0A3N4KM01_9PEZI</name>
<protein>
    <submittedName>
        <fullName evidence="2">Uncharacterized protein</fullName>
    </submittedName>
</protein>